<dbReference type="SUPFAM" id="SSF116726">
    <property type="entry name" value="TrkA C-terminal domain-like"/>
    <property type="match status" value="2"/>
</dbReference>
<feature type="transmembrane region" description="Helical" evidence="8">
    <location>
        <begin position="409"/>
        <end position="428"/>
    </location>
</feature>
<evidence type="ECO:0000259" key="9">
    <source>
        <dbReference type="PROSITE" id="PS51202"/>
    </source>
</evidence>
<dbReference type="GO" id="GO:0006813">
    <property type="term" value="P:potassium ion transport"/>
    <property type="evidence" value="ECO:0007669"/>
    <property type="project" value="InterPro"/>
</dbReference>
<dbReference type="Proteomes" id="UP000285650">
    <property type="component" value="Unassembled WGS sequence"/>
</dbReference>
<feature type="transmembrane region" description="Helical" evidence="8">
    <location>
        <begin position="478"/>
        <end position="496"/>
    </location>
</feature>
<feature type="transmembrane region" description="Helical" evidence="8">
    <location>
        <begin position="104"/>
        <end position="125"/>
    </location>
</feature>
<evidence type="ECO:0000256" key="3">
    <source>
        <dbReference type="ARBA" id="ARBA00022448"/>
    </source>
</evidence>
<dbReference type="PANTHER" id="PTHR30445:SF3">
    <property type="entry name" value="TRANSPORT PROTEIN YIDE-RELATED"/>
    <property type="match status" value="1"/>
</dbReference>
<protein>
    <submittedName>
        <fullName evidence="10">Putative transporter</fullName>
    </submittedName>
</protein>
<dbReference type="GO" id="GO:0005886">
    <property type="term" value="C:plasma membrane"/>
    <property type="evidence" value="ECO:0007669"/>
    <property type="project" value="UniProtKB-SubCell"/>
</dbReference>
<keyword evidence="3" id="KW-0813">Transport</keyword>
<proteinExistence type="inferred from homology"/>
<feature type="transmembrane region" description="Helical" evidence="8">
    <location>
        <begin position="166"/>
        <end position="187"/>
    </location>
</feature>
<dbReference type="InterPro" id="IPR006037">
    <property type="entry name" value="RCK_C"/>
</dbReference>
<comment type="similarity">
    <text evidence="2">Belongs to the AAE transporter (TC 2.A.81) family.</text>
</comment>
<dbReference type="AlphaFoldDB" id="A0A414LJ49"/>
<feature type="transmembrane region" description="Helical" evidence="8">
    <location>
        <begin position="503"/>
        <end position="521"/>
    </location>
</feature>
<dbReference type="EMBL" id="QSKV01000002">
    <property type="protein sequence ID" value="RHE94656.1"/>
    <property type="molecule type" value="Genomic_DNA"/>
</dbReference>
<evidence type="ECO:0000256" key="8">
    <source>
        <dbReference type="SAM" id="Phobius"/>
    </source>
</evidence>
<evidence type="ECO:0000313" key="11">
    <source>
        <dbReference type="Proteomes" id="UP000285650"/>
    </source>
</evidence>
<dbReference type="PANTHER" id="PTHR30445">
    <property type="entry name" value="K(+)_H(+) ANTIPORTER SUBUNIT KHTT"/>
    <property type="match status" value="1"/>
</dbReference>
<feature type="transmembrane region" description="Helical" evidence="8">
    <location>
        <begin position="14"/>
        <end position="34"/>
    </location>
</feature>
<dbReference type="InterPro" id="IPR050144">
    <property type="entry name" value="AAE_transporter"/>
</dbReference>
<feature type="domain" description="RCK C-terminal" evidence="9">
    <location>
        <begin position="288"/>
        <end position="373"/>
    </location>
</feature>
<dbReference type="InterPro" id="IPR036721">
    <property type="entry name" value="RCK_C_sf"/>
</dbReference>
<keyword evidence="4" id="KW-1003">Cell membrane</keyword>
<gene>
    <name evidence="10" type="ORF">DW712_05145</name>
</gene>
<evidence type="ECO:0000256" key="2">
    <source>
        <dbReference type="ARBA" id="ARBA00009854"/>
    </source>
</evidence>
<keyword evidence="6 8" id="KW-1133">Transmembrane helix</keyword>
<dbReference type="InterPro" id="IPR006512">
    <property type="entry name" value="YidE_YbjL"/>
</dbReference>
<feature type="transmembrane region" description="Helical" evidence="8">
    <location>
        <begin position="76"/>
        <end position="97"/>
    </location>
</feature>
<keyword evidence="5 8" id="KW-0812">Transmembrane</keyword>
<name>A0A414LJ49_9BACE</name>
<dbReference type="Pfam" id="PF06826">
    <property type="entry name" value="Asp-Al_Ex"/>
    <property type="match status" value="2"/>
</dbReference>
<feature type="transmembrane region" description="Helical" evidence="8">
    <location>
        <begin position="449"/>
        <end position="472"/>
    </location>
</feature>
<dbReference type="Pfam" id="PF02080">
    <property type="entry name" value="TrkA_C"/>
    <property type="match status" value="1"/>
</dbReference>
<keyword evidence="7 8" id="KW-0472">Membrane</keyword>
<dbReference type="GO" id="GO:0008324">
    <property type="term" value="F:monoatomic cation transmembrane transporter activity"/>
    <property type="evidence" value="ECO:0007669"/>
    <property type="project" value="InterPro"/>
</dbReference>
<organism evidence="10 11">
    <name type="scientific">Bacteroides intestinalis</name>
    <dbReference type="NCBI Taxonomy" id="329854"/>
    <lineage>
        <taxon>Bacteria</taxon>
        <taxon>Pseudomonadati</taxon>
        <taxon>Bacteroidota</taxon>
        <taxon>Bacteroidia</taxon>
        <taxon>Bacteroidales</taxon>
        <taxon>Bacteroidaceae</taxon>
        <taxon>Bacteroides</taxon>
    </lineage>
</organism>
<evidence type="ECO:0000256" key="1">
    <source>
        <dbReference type="ARBA" id="ARBA00004651"/>
    </source>
</evidence>
<dbReference type="NCBIfam" id="TIGR01625">
    <property type="entry name" value="YidE_YbjL_dupl"/>
    <property type="match status" value="2"/>
</dbReference>
<reference evidence="10 11" key="1">
    <citation type="submission" date="2018-08" db="EMBL/GenBank/DDBJ databases">
        <title>A genome reference for cultivated species of the human gut microbiota.</title>
        <authorList>
            <person name="Zou Y."/>
            <person name="Xue W."/>
            <person name="Luo G."/>
        </authorList>
    </citation>
    <scope>NUCLEOTIDE SEQUENCE [LARGE SCALE GENOMIC DNA]</scope>
    <source>
        <strain evidence="10 11">AM27-17</strain>
    </source>
</reference>
<dbReference type="Gene3D" id="3.30.70.1450">
    <property type="entry name" value="Regulator of K+ conductance, C-terminal domain"/>
    <property type="match status" value="2"/>
</dbReference>
<comment type="caution">
    <text evidence="10">The sequence shown here is derived from an EMBL/GenBank/DDBJ whole genome shotgun (WGS) entry which is preliminary data.</text>
</comment>
<evidence type="ECO:0000313" key="10">
    <source>
        <dbReference type="EMBL" id="RHE94656.1"/>
    </source>
</evidence>
<evidence type="ECO:0000256" key="4">
    <source>
        <dbReference type="ARBA" id="ARBA00022475"/>
    </source>
</evidence>
<dbReference type="PROSITE" id="PS51202">
    <property type="entry name" value="RCK_C"/>
    <property type="match status" value="1"/>
</dbReference>
<accession>A0A414LJ49</accession>
<feature type="transmembrane region" description="Helical" evidence="8">
    <location>
        <begin position="383"/>
        <end position="403"/>
    </location>
</feature>
<comment type="subcellular location">
    <subcellularLocation>
        <location evidence="1">Cell membrane</location>
        <topology evidence="1">Multi-pass membrane protein</topology>
    </subcellularLocation>
</comment>
<feature type="transmembrane region" description="Helical" evidence="8">
    <location>
        <begin position="541"/>
        <end position="560"/>
    </location>
</feature>
<dbReference type="RefSeq" id="WP_118221105.1">
    <property type="nucleotide sequence ID" value="NZ_JADNIJ010000015.1"/>
</dbReference>
<evidence type="ECO:0000256" key="6">
    <source>
        <dbReference type="ARBA" id="ARBA00022989"/>
    </source>
</evidence>
<evidence type="ECO:0000256" key="7">
    <source>
        <dbReference type="ARBA" id="ARBA00023136"/>
    </source>
</evidence>
<evidence type="ECO:0000256" key="5">
    <source>
        <dbReference type="ARBA" id="ARBA00022692"/>
    </source>
</evidence>
<dbReference type="NCBIfam" id="NF003007">
    <property type="entry name" value="PRK03818.1"/>
    <property type="match status" value="1"/>
</dbReference>
<feature type="transmembrane region" description="Helical" evidence="8">
    <location>
        <begin position="41"/>
        <end position="61"/>
    </location>
</feature>
<sequence>MELLKNLFEGYPDLWGGGVAHSVLILSLVIAFGIMLAKIKVAGVSLGITWILFVGIVFGHFNMTLNEHLLHFMKEFGLILFVYSIGLQVGPGFFSAFKKGGLTLNLLAMLVVFLGVAITIILHFVTGTPITTMVGILSGAVTNTPGLGAAQQANSDLNGIDAPEIALGYAVAYPLGVVGIILSLIALKYILRINTKTEEAEAERGLGHIQELTVRPISFEIRNEAIDGKKIKDIRPLMNRDFVISRVQYNDGQKIELVNSDTVLHLRDKILVISTPKDIEAISVFFGKQIDMQWEQLDKKLISRRILITKPELNGKMLSQLKIRNNFGASITRVNRSGVDLVAAPQLQLQMGDRVTIVGSELAVSHAEKVLGNSMKRLDHPNLIPIFLGIALGCILGSTPFVFPGIPQPVKLGLAGGPLIVSILISRFGPQYKMITYTTMSANLMLREIGISLFLACVGLGAGKGFVETVIYDGGYVWVGYGVIITIVPLLIAGLVGRYIFKLNYYTLIGVLGGSTTNPPALAYSNDLTSCDAPAVGYATVYPLTMFLRVLTAQILILALA</sequence>